<dbReference type="Proteomes" id="UP000030640">
    <property type="component" value="Unassembled WGS sequence"/>
</dbReference>
<feature type="compositionally biased region" description="Basic and acidic residues" evidence="1">
    <location>
        <begin position="84"/>
        <end position="93"/>
    </location>
</feature>
<evidence type="ECO:0000256" key="1">
    <source>
        <dbReference type="SAM" id="MobiDB-lite"/>
    </source>
</evidence>
<name>W6ZT45_9APIC</name>
<reference evidence="2 3" key="1">
    <citation type="submission" date="2013-02" db="EMBL/GenBank/DDBJ databases">
        <title>The Genome Sequence of Plasmodium inui San Antonio 1.</title>
        <authorList>
            <consortium name="The Broad Institute Genome Sequencing Platform"/>
            <consortium name="The Broad Institute Genome Sequencing Center for Infectious Disease"/>
            <person name="Neafsey D."/>
            <person name="Cheeseman I."/>
            <person name="Volkman S."/>
            <person name="Adams J."/>
            <person name="Walker B."/>
            <person name="Young S.K."/>
            <person name="Zeng Q."/>
            <person name="Gargeya S."/>
            <person name="Fitzgerald M."/>
            <person name="Haas B."/>
            <person name="Abouelleil A."/>
            <person name="Alvarado L."/>
            <person name="Arachchi H.M."/>
            <person name="Berlin A.M."/>
            <person name="Chapman S.B."/>
            <person name="Dewar J."/>
            <person name="Goldberg J."/>
            <person name="Griggs A."/>
            <person name="Gujja S."/>
            <person name="Hansen M."/>
            <person name="Howarth C."/>
            <person name="Imamovic A."/>
            <person name="Larimer J."/>
            <person name="McCowan C."/>
            <person name="Murphy C."/>
            <person name="Neiman D."/>
            <person name="Pearson M."/>
            <person name="Priest M."/>
            <person name="Roberts A."/>
            <person name="Saif S."/>
            <person name="Shea T."/>
            <person name="Sisk P."/>
            <person name="Sykes S."/>
            <person name="Wortman J."/>
            <person name="Nusbaum C."/>
            <person name="Birren B."/>
        </authorList>
    </citation>
    <scope>NUCLEOTIDE SEQUENCE [LARGE SCALE GENOMIC DNA]</scope>
    <source>
        <strain evidence="2 3">San Antonio 1</strain>
    </source>
</reference>
<feature type="compositionally biased region" description="Basic and acidic residues" evidence="1">
    <location>
        <begin position="66"/>
        <end position="77"/>
    </location>
</feature>
<dbReference type="VEuPathDB" id="PlasmoDB:C922_05545"/>
<feature type="region of interest" description="Disordered" evidence="1">
    <location>
        <begin position="66"/>
        <end position="93"/>
    </location>
</feature>
<protein>
    <submittedName>
        <fullName evidence="2">Uncharacterized protein</fullName>
    </submittedName>
</protein>
<dbReference type="EMBL" id="KI965553">
    <property type="protein sequence ID" value="EUD64072.1"/>
    <property type="molecule type" value="Genomic_DNA"/>
</dbReference>
<gene>
    <name evidence="2" type="ORF">C922_05545</name>
</gene>
<keyword evidence="3" id="KW-1185">Reference proteome</keyword>
<dbReference type="RefSeq" id="XP_008819338.1">
    <property type="nucleotide sequence ID" value="XM_008821116.1"/>
</dbReference>
<feature type="compositionally biased region" description="Polar residues" evidence="1">
    <location>
        <begin position="9"/>
        <end position="22"/>
    </location>
</feature>
<sequence>MNKNDNKDQQLNAHNDLNYQKRSISKIEPTGPPEGPSKQMEYSKDVITRAAFSLAVLKRQKNNEIQGDKKVGRLGGEHKRRPKREITRTTSLDKRRIQDTVRVDSTGAYRSQYTLEVSYASIFKYGHRKLTEA</sequence>
<organism evidence="2 3">
    <name type="scientific">Plasmodium inui San Antonio 1</name>
    <dbReference type="NCBI Taxonomy" id="1237626"/>
    <lineage>
        <taxon>Eukaryota</taxon>
        <taxon>Sar</taxon>
        <taxon>Alveolata</taxon>
        <taxon>Apicomplexa</taxon>
        <taxon>Aconoidasida</taxon>
        <taxon>Haemosporida</taxon>
        <taxon>Plasmodiidae</taxon>
        <taxon>Plasmodium</taxon>
        <taxon>Plasmodium (Plasmodium)</taxon>
    </lineage>
</organism>
<dbReference type="GeneID" id="20040819"/>
<feature type="region of interest" description="Disordered" evidence="1">
    <location>
        <begin position="1"/>
        <end position="41"/>
    </location>
</feature>
<dbReference type="AlphaFoldDB" id="W6ZT45"/>
<evidence type="ECO:0000313" key="3">
    <source>
        <dbReference type="Proteomes" id="UP000030640"/>
    </source>
</evidence>
<evidence type="ECO:0000313" key="2">
    <source>
        <dbReference type="EMBL" id="EUD64072.1"/>
    </source>
</evidence>
<proteinExistence type="predicted"/>
<accession>W6ZT45</accession>